<keyword evidence="2" id="KW-1185">Reference proteome</keyword>
<reference evidence="2" key="1">
    <citation type="journal article" date="2021" name="Science">
        <title>Hunting the eagle killer: A cyanobacterial neurotoxin causes vacuolar myelinopathy.</title>
        <authorList>
            <person name="Breinlinger S."/>
            <person name="Phillips T.J."/>
            <person name="Haram B.N."/>
            <person name="Mares J."/>
            <person name="Martinez Yerena J.A."/>
            <person name="Hrouzek P."/>
            <person name="Sobotka R."/>
            <person name="Henderson W.M."/>
            <person name="Schmieder P."/>
            <person name="Williams S.M."/>
            <person name="Lauderdale J.D."/>
            <person name="Wilde H.D."/>
            <person name="Gerrin W."/>
            <person name="Kust A."/>
            <person name="Washington J.W."/>
            <person name="Wagner C."/>
            <person name="Geier B."/>
            <person name="Liebeke M."/>
            <person name="Enke H."/>
            <person name="Niedermeyer T.H.J."/>
            <person name="Wilde S.B."/>
        </authorList>
    </citation>
    <scope>NUCLEOTIDE SEQUENCE [LARGE SCALE GENOMIC DNA]</scope>
    <source>
        <strain evidence="2">Thurmond2011</strain>
    </source>
</reference>
<dbReference type="RefSeq" id="WP_208344038.1">
    <property type="nucleotide sequence ID" value="NZ_CAWQFN010000460.1"/>
</dbReference>
<dbReference type="Proteomes" id="UP000667802">
    <property type="component" value="Unassembled WGS sequence"/>
</dbReference>
<accession>A0AAP5ID95</accession>
<gene>
    <name evidence="1" type="ORF">G7B40_033485</name>
</gene>
<name>A0AAP5ID95_9CYAN</name>
<comment type="caution">
    <text evidence="1">The sequence shown here is derived from an EMBL/GenBank/DDBJ whole genome shotgun (WGS) entry which is preliminary data.</text>
</comment>
<proteinExistence type="predicted"/>
<evidence type="ECO:0000313" key="1">
    <source>
        <dbReference type="EMBL" id="MDR9899438.1"/>
    </source>
</evidence>
<sequence length="172" mass="19982">MKLLNPLLVGYIDGKPIYQGDKSTLCCLLTDGERMKNTIKMGEVLIRGFCNYFGKDLTLCFKLFDCSTFKISLENLYDQIMTESEIKSESVTRFAILRNDYKNISDEEWTEYLNLINNCIEEIFKCNTRARQNLKLEVISNLEKVYSFNYIDTSQVSYQSITNDSYLINSNS</sequence>
<evidence type="ECO:0000313" key="2">
    <source>
        <dbReference type="Proteomes" id="UP000667802"/>
    </source>
</evidence>
<protein>
    <submittedName>
        <fullName evidence="1">Uncharacterized protein</fullName>
    </submittedName>
</protein>
<dbReference type="AlphaFoldDB" id="A0AAP5ID95"/>
<organism evidence="1 2">
    <name type="scientific">Aetokthonos hydrillicola Thurmond2011</name>
    <dbReference type="NCBI Taxonomy" id="2712845"/>
    <lineage>
        <taxon>Bacteria</taxon>
        <taxon>Bacillati</taxon>
        <taxon>Cyanobacteriota</taxon>
        <taxon>Cyanophyceae</taxon>
        <taxon>Nostocales</taxon>
        <taxon>Hapalosiphonaceae</taxon>
        <taxon>Aetokthonos</taxon>
    </lineage>
</organism>
<dbReference type="EMBL" id="JAALHA020000024">
    <property type="protein sequence ID" value="MDR9899438.1"/>
    <property type="molecule type" value="Genomic_DNA"/>
</dbReference>